<proteinExistence type="predicted"/>
<sequence length="219" mass="24017">MDGKYQDMFCAPSPPSFFADDESRWQAVRTRDAVADGFFVYAVKTTKVYCRPICKARLARRANVRFYATGGEAAAAGFRACKRCRPELGGVMPEDRAVRQIRAFVRETGGGRGERLSLGQMAAQTGLSKWHFHRTFKRCVGVTPFEYLRTQRMAWGDGLGEGEGGMEWLLENELAGGFDFASLDGMAFGTGLSSEAASSAGEATALSLDDLLVWPEEDP</sequence>
<dbReference type="InterPro" id="IPR009057">
    <property type="entry name" value="Homeodomain-like_sf"/>
</dbReference>
<dbReference type="Gene3D" id="1.10.10.60">
    <property type="entry name" value="Homeodomain-like"/>
    <property type="match status" value="1"/>
</dbReference>
<dbReference type="EMBL" id="LFRF01000010">
    <property type="protein sequence ID" value="KND91074.1"/>
    <property type="molecule type" value="Genomic_DNA"/>
</dbReference>
<evidence type="ECO:0000256" key="5">
    <source>
        <dbReference type="ARBA" id="ARBA00023163"/>
    </source>
</evidence>
<evidence type="ECO:0000313" key="7">
    <source>
        <dbReference type="EMBL" id="KND91074.1"/>
    </source>
</evidence>
<reference evidence="7 8" key="1">
    <citation type="journal article" date="2015" name="BMC Genomics">
        <title>The genome of the truffle-parasite Tolypocladium ophioglossoides and the evolution of antifungal peptaibiotics.</title>
        <authorList>
            <person name="Quandt C.A."/>
            <person name="Bushley K.E."/>
            <person name="Spatafora J.W."/>
        </authorList>
    </citation>
    <scope>NUCLEOTIDE SEQUENCE [LARGE SCALE GENOMIC DNA]</scope>
    <source>
        <strain evidence="7 8">CBS 100239</strain>
    </source>
</reference>
<dbReference type="Pfam" id="PF02805">
    <property type="entry name" value="Ada_Zn_binding"/>
    <property type="match status" value="1"/>
</dbReference>
<accession>A0A0L0NAR5</accession>
<dbReference type="Pfam" id="PF00165">
    <property type="entry name" value="HTH_AraC"/>
    <property type="match status" value="1"/>
</dbReference>
<evidence type="ECO:0000256" key="2">
    <source>
        <dbReference type="ARBA" id="ARBA00022603"/>
    </source>
</evidence>
<dbReference type="PROSITE" id="PS01124">
    <property type="entry name" value="HTH_ARAC_FAMILY_2"/>
    <property type="match status" value="1"/>
</dbReference>
<dbReference type="AlphaFoldDB" id="A0A0L0NAR5"/>
<dbReference type="OrthoDB" id="2447880at2759"/>
<feature type="domain" description="HTH araC/xylS-type" evidence="6">
    <location>
        <begin position="95"/>
        <end position="153"/>
    </location>
</feature>
<dbReference type="GO" id="GO:0003700">
    <property type="term" value="F:DNA-binding transcription factor activity"/>
    <property type="evidence" value="ECO:0007669"/>
    <property type="project" value="InterPro"/>
</dbReference>
<evidence type="ECO:0000256" key="1">
    <source>
        <dbReference type="ARBA" id="ARBA00001947"/>
    </source>
</evidence>
<evidence type="ECO:0000256" key="3">
    <source>
        <dbReference type="ARBA" id="ARBA00023015"/>
    </source>
</evidence>
<comment type="caution">
    <text evidence="7">The sequence shown here is derived from an EMBL/GenBank/DDBJ whole genome shotgun (WGS) entry which is preliminary data.</text>
</comment>
<evidence type="ECO:0000256" key="4">
    <source>
        <dbReference type="ARBA" id="ARBA00023159"/>
    </source>
</evidence>
<dbReference type="GO" id="GO:0043565">
    <property type="term" value="F:sequence-specific DNA binding"/>
    <property type="evidence" value="ECO:0007669"/>
    <property type="project" value="InterPro"/>
</dbReference>
<dbReference type="STRING" id="1163406.A0A0L0NAR5"/>
<dbReference type="InterPro" id="IPR018060">
    <property type="entry name" value="HTH_AraC"/>
</dbReference>
<dbReference type="GO" id="GO:0006281">
    <property type="term" value="P:DNA repair"/>
    <property type="evidence" value="ECO:0007669"/>
    <property type="project" value="InterPro"/>
</dbReference>
<evidence type="ECO:0000313" key="8">
    <source>
        <dbReference type="Proteomes" id="UP000036947"/>
    </source>
</evidence>
<dbReference type="GO" id="GO:0008270">
    <property type="term" value="F:zinc ion binding"/>
    <property type="evidence" value="ECO:0007669"/>
    <property type="project" value="InterPro"/>
</dbReference>
<gene>
    <name evidence="7" type="ORF">TOPH_04331</name>
</gene>
<keyword evidence="3" id="KW-0805">Transcription regulation</keyword>
<dbReference type="SUPFAM" id="SSF46689">
    <property type="entry name" value="Homeodomain-like"/>
    <property type="match status" value="1"/>
</dbReference>
<evidence type="ECO:0000259" key="6">
    <source>
        <dbReference type="PROSITE" id="PS01124"/>
    </source>
</evidence>
<dbReference type="GO" id="GO:0032259">
    <property type="term" value="P:methylation"/>
    <property type="evidence" value="ECO:0007669"/>
    <property type="project" value="UniProtKB-KW"/>
</dbReference>
<organism evidence="7 8">
    <name type="scientific">Tolypocladium ophioglossoides (strain CBS 100239)</name>
    <name type="common">Snaketongue truffleclub</name>
    <name type="synonym">Elaphocordyceps ophioglossoides</name>
    <dbReference type="NCBI Taxonomy" id="1163406"/>
    <lineage>
        <taxon>Eukaryota</taxon>
        <taxon>Fungi</taxon>
        <taxon>Dikarya</taxon>
        <taxon>Ascomycota</taxon>
        <taxon>Pezizomycotina</taxon>
        <taxon>Sordariomycetes</taxon>
        <taxon>Hypocreomycetidae</taxon>
        <taxon>Hypocreales</taxon>
        <taxon>Ophiocordycipitaceae</taxon>
        <taxon>Tolypocladium</taxon>
    </lineage>
</organism>
<dbReference type="InterPro" id="IPR004026">
    <property type="entry name" value="Ada_DNA_repair_Zn-bd"/>
</dbReference>
<dbReference type="Proteomes" id="UP000036947">
    <property type="component" value="Unassembled WGS sequence"/>
</dbReference>
<dbReference type="InterPro" id="IPR035451">
    <property type="entry name" value="Ada-like_dom_sf"/>
</dbReference>
<dbReference type="SUPFAM" id="SSF57884">
    <property type="entry name" value="Ada DNA repair protein, N-terminal domain (N-Ada 10)"/>
    <property type="match status" value="1"/>
</dbReference>
<comment type="cofactor">
    <cofactor evidence="1">
        <name>Zn(2+)</name>
        <dbReference type="ChEBI" id="CHEBI:29105"/>
    </cofactor>
</comment>
<keyword evidence="8" id="KW-1185">Reference proteome</keyword>
<keyword evidence="2" id="KW-0489">Methyltransferase</keyword>
<protein>
    <submittedName>
        <fullName evidence="7">Bifunctional transcriptional activator/DNA repair enzyme Ada</fullName>
    </submittedName>
</protein>
<name>A0A0L0NAR5_TOLOC</name>
<keyword evidence="5" id="KW-0804">Transcription</keyword>
<keyword evidence="4" id="KW-0010">Activator</keyword>
<keyword evidence="2" id="KW-0808">Transferase</keyword>
<dbReference type="GO" id="GO:0008168">
    <property type="term" value="F:methyltransferase activity"/>
    <property type="evidence" value="ECO:0007669"/>
    <property type="project" value="UniProtKB-KW"/>
</dbReference>
<dbReference type="Gene3D" id="3.40.10.10">
    <property type="entry name" value="DNA Methylphosphotriester Repair Domain"/>
    <property type="match status" value="1"/>
</dbReference>